<dbReference type="RefSeq" id="WP_079541568.1">
    <property type="nucleotide sequence ID" value="NZ_FKLO01000065.1"/>
</dbReference>
<dbReference type="SUPFAM" id="SSF48013">
    <property type="entry name" value="NusB-like"/>
    <property type="match status" value="1"/>
</dbReference>
<dbReference type="Pfam" id="PF01189">
    <property type="entry name" value="Methyltr_RsmB-F"/>
    <property type="match status" value="1"/>
</dbReference>
<evidence type="ECO:0000313" key="16">
    <source>
        <dbReference type="EMBL" id="SAM68627.1"/>
    </source>
</evidence>
<evidence type="ECO:0000259" key="15">
    <source>
        <dbReference type="PROSITE" id="PS51686"/>
    </source>
</evidence>
<evidence type="ECO:0000256" key="6">
    <source>
        <dbReference type="ARBA" id="ARBA00022552"/>
    </source>
</evidence>
<protein>
    <recommendedName>
        <fullName evidence="4">16S rRNA (cytosine(967)-C(5))-methyltransferase</fullName>
        <ecNumber evidence="4">2.1.1.176</ecNumber>
    </recommendedName>
    <alternativeName>
        <fullName evidence="11">16S rRNA m5C967 methyltransferase</fullName>
    </alternativeName>
    <alternativeName>
        <fullName evidence="12">rRNA (cytosine-C(5)-)-methyltransferase RsmB</fullName>
    </alternativeName>
</protein>
<dbReference type="PROSITE" id="PS51686">
    <property type="entry name" value="SAM_MT_RSMB_NOP"/>
    <property type="match status" value="1"/>
</dbReference>
<evidence type="ECO:0000256" key="13">
    <source>
        <dbReference type="ARBA" id="ARBA00047283"/>
    </source>
</evidence>
<dbReference type="Gene3D" id="3.40.50.150">
    <property type="entry name" value="Vaccinia Virus protein VP39"/>
    <property type="match status" value="1"/>
</dbReference>
<proteinExistence type="inferred from homology"/>
<dbReference type="InterPro" id="IPR018314">
    <property type="entry name" value="RsmB/NOL1/NOP2-like_CS"/>
</dbReference>
<feature type="domain" description="SAM-dependent MTase RsmB/NOP-type" evidence="15">
    <location>
        <begin position="132"/>
        <end position="418"/>
    </location>
</feature>
<evidence type="ECO:0000256" key="12">
    <source>
        <dbReference type="ARBA" id="ARBA00031088"/>
    </source>
</evidence>
<dbReference type="Gene3D" id="1.10.940.10">
    <property type="entry name" value="NusB-like"/>
    <property type="match status" value="1"/>
</dbReference>
<dbReference type="PRINTS" id="PR02008">
    <property type="entry name" value="RCMTFAMILY"/>
</dbReference>
<keyword evidence="6" id="KW-0698">rRNA processing</keyword>
<evidence type="ECO:0000256" key="4">
    <source>
        <dbReference type="ARBA" id="ARBA00012140"/>
    </source>
</evidence>
<dbReference type="EC" id="2.1.1.176" evidence="4"/>
<evidence type="ECO:0000256" key="3">
    <source>
        <dbReference type="ARBA" id="ARBA00007494"/>
    </source>
</evidence>
<dbReference type="InterPro" id="IPR004573">
    <property type="entry name" value="rRNA_ssu_MeTfrase_B"/>
</dbReference>
<evidence type="ECO:0000313" key="17">
    <source>
        <dbReference type="Proteomes" id="UP000190837"/>
    </source>
</evidence>
<evidence type="ECO:0000256" key="7">
    <source>
        <dbReference type="ARBA" id="ARBA00022603"/>
    </source>
</evidence>
<dbReference type="InterPro" id="IPR029063">
    <property type="entry name" value="SAM-dependent_MTases_sf"/>
</dbReference>
<dbReference type="InterPro" id="IPR049560">
    <property type="entry name" value="MeTrfase_RsmB-F_NOP2_cat"/>
</dbReference>
<dbReference type="InterPro" id="IPR001678">
    <property type="entry name" value="MeTrfase_RsmB-F_NOP2_dom"/>
</dbReference>
<dbReference type="InterPro" id="IPR023267">
    <property type="entry name" value="RCMT"/>
</dbReference>
<keyword evidence="9 14" id="KW-0949">S-adenosyl-L-methionine</keyword>
<comment type="catalytic activity">
    <reaction evidence="13">
        <text>cytidine(967) in 16S rRNA + S-adenosyl-L-methionine = 5-methylcytidine(967) in 16S rRNA + S-adenosyl-L-homocysteine + H(+)</text>
        <dbReference type="Rhea" id="RHEA:42748"/>
        <dbReference type="Rhea" id="RHEA-COMP:10219"/>
        <dbReference type="Rhea" id="RHEA-COMP:10220"/>
        <dbReference type="ChEBI" id="CHEBI:15378"/>
        <dbReference type="ChEBI" id="CHEBI:57856"/>
        <dbReference type="ChEBI" id="CHEBI:59789"/>
        <dbReference type="ChEBI" id="CHEBI:74483"/>
        <dbReference type="ChEBI" id="CHEBI:82748"/>
        <dbReference type="EC" id="2.1.1.176"/>
    </reaction>
</comment>
<evidence type="ECO:0000256" key="8">
    <source>
        <dbReference type="ARBA" id="ARBA00022679"/>
    </source>
</evidence>
<comment type="similarity">
    <text evidence="3 14">Belongs to the class I-like SAM-binding methyltransferase superfamily. RsmB/NOP family.</text>
</comment>
<evidence type="ECO:0000256" key="10">
    <source>
        <dbReference type="ARBA" id="ARBA00022884"/>
    </source>
</evidence>
<keyword evidence="7 14" id="KW-0489">Methyltransferase</keyword>
<dbReference type="PROSITE" id="PS01153">
    <property type="entry name" value="NOL1_NOP2_SUN"/>
    <property type="match status" value="1"/>
</dbReference>
<keyword evidence="5" id="KW-0963">Cytoplasm</keyword>
<feature type="binding site" evidence="14">
    <location>
        <position position="308"/>
    </location>
    <ligand>
        <name>S-adenosyl-L-methionine</name>
        <dbReference type="ChEBI" id="CHEBI:59789"/>
    </ligand>
</feature>
<dbReference type="NCBIfam" id="TIGR00563">
    <property type="entry name" value="rsmB"/>
    <property type="match status" value="1"/>
</dbReference>
<dbReference type="Pfam" id="PF01029">
    <property type="entry name" value="NusB"/>
    <property type="match status" value="1"/>
</dbReference>
<evidence type="ECO:0000256" key="9">
    <source>
        <dbReference type="ARBA" id="ARBA00022691"/>
    </source>
</evidence>
<feature type="binding site" evidence="14">
    <location>
        <position position="263"/>
    </location>
    <ligand>
        <name>S-adenosyl-L-methionine</name>
        <dbReference type="ChEBI" id="CHEBI:59789"/>
    </ligand>
</feature>
<dbReference type="GO" id="GO:0070475">
    <property type="term" value="P:rRNA base methylation"/>
    <property type="evidence" value="ECO:0007669"/>
    <property type="project" value="TreeGrafter"/>
</dbReference>
<comment type="subcellular location">
    <subcellularLocation>
        <location evidence="2">Cytoplasm</location>
    </subcellularLocation>
</comment>
<evidence type="ECO:0000256" key="14">
    <source>
        <dbReference type="PROSITE-ProRule" id="PRU01023"/>
    </source>
</evidence>
<dbReference type="GO" id="GO:0003723">
    <property type="term" value="F:RNA binding"/>
    <property type="evidence" value="ECO:0007669"/>
    <property type="project" value="UniProtKB-UniRule"/>
</dbReference>
<gene>
    <name evidence="16" type="ORF">CHUV0807_1951</name>
</gene>
<dbReference type="GO" id="GO:0006355">
    <property type="term" value="P:regulation of DNA-templated transcription"/>
    <property type="evidence" value="ECO:0007669"/>
    <property type="project" value="InterPro"/>
</dbReference>
<dbReference type="InterPro" id="IPR054728">
    <property type="entry name" value="RsmB-like_ferredoxin"/>
</dbReference>
<dbReference type="InterPro" id="IPR006027">
    <property type="entry name" value="NusB_RsmB_TIM44"/>
</dbReference>
<accession>A0A1C3H5X7</accession>
<dbReference type="Gene3D" id="3.30.70.1170">
    <property type="entry name" value="Sun protein, domain 3"/>
    <property type="match status" value="1"/>
</dbReference>
<evidence type="ECO:0000256" key="2">
    <source>
        <dbReference type="ARBA" id="ARBA00004496"/>
    </source>
</evidence>
<evidence type="ECO:0000256" key="5">
    <source>
        <dbReference type="ARBA" id="ARBA00022490"/>
    </source>
</evidence>
<organism evidence="16 17">
    <name type="scientific">Cardiobacterium hominis</name>
    <dbReference type="NCBI Taxonomy" id="2718"/>
    <lineage>
        <taxon>Bacteria</taxon>
        <taxon>Pseudomonadati</taxon>
        <taxon>Pseudomonadota</taxon>
        <taxon>Gammaproteobacteria</taxon>
        <taxon>Cardiobacteriales</taxon>
        <taxon>Cardiobacteriaceae</taxon>
        <taxon>Cardiobacterium</taxon>
    </lineage>
</organism>
<feature type="binding site" evidence="14">
    <location>
        <position position="289"/>
    </location>
    <ligand>
        <name>S-adenosyl-L-methionine</name>
        <dbReference type="ChEBI" id="CHEBI:59789"/>
    </ligand>
</feature>
<dbReference type="SUPFAM" id="SSF53335">
    <property type="entry name" value="S-adenosyl-L-methionine-dependent methyltransferases"/>
    <property type="match status" value="1"/>
</dbReference>
<dbReference type="Pfam" id="PF22458">
    <property type="entry name" value="RsmF-B_ferredox"/>
    <property type="match status" value="1"/>
</dbReference>
<dbReference type="PANTHER" id="PTHR22807:SF61">
    <property type="entry name" value="NOL1_NOP2_SUN FAMILY PROTEIN _ ANTITERMINATION NUSB DOMAIN-CONTAINING PROTEIN"/>
    <property type="match status" value="1"/>
</dbReference>
<sequence>MKARQAALHTIDGVINQHRTLNTLLAQDKSRVSAADQALYQALVYGTLRQYRALSALCAQMMEKPPATPGHPLAIILNLGLYQLLQMNLGDHGVINETVNLAPHHRLARAKGLINAILRRVQRERAHWQQALENAATANLPDWLRGQYPAEEAAIAASNSRQPPLTLRLNHTHDRAAWLAAHGDARANPLHPQAITLTHGHNIQHIPGFNDGAVSVQDAAAQHAATLLAPQNGEHILDACAAPGGKTGHLLELAPTAELLALDHDRDRLVRVQENLDRLGLRATLKAADAADTAAWWDGKPFDAILLDAPCSGSGVLRRHPDIAWLRTPADLKRLAASQRQLLERLWPTLKPGGRLLYTTCTILPAENQDNIRAFLAAHPDARLQTLALPACTDTGYGSLHLPDDDGDGFYYAMLHKNPA</sequence>
<feature type="binding site" evidence="14">
    <location>
        <begin position="240"/>
        <end position="246"/>
    </location>
    <ligand>
        <name>S-adenosyl-L-methionine</name>
        <dbReference type="ChEBI" id="CHEBI:59789"/>
    </ligand>
</feature>
<reference evidence="17" key="1">
    <citation type="submission" date="2016-04" db="EMBL/GenBank/DDBJ databases">
        <authorList>
            <person name="Tagini F."/>
        </authorList>
    </citation>
    <scope>NUCLEOTIDE SEQUENCE [LARGE SCALE GENOMIC DNA]</scope>
    <source>
        <strain evidence="17">CHUV0807</strain>
    </source>
</reference>
<keyword evidence="8 14" id="KW-0808">Transferase</keyword>
<dbReference type="InterPro" id="IPR035926">
    <property type="entry name" value="NusB-like_sf"/>
</dbReference>
<keyword evidence="10 14" id="KW-0694">RNA-binding</keyword>
<dbReference type="FunFam" id="3.40.50.150:FF:000022">
    <property type="entry name" value="Ribosomal RNA small subunit methyltransferase B"/>
    <property type="match status" value="1"/>
</dbReference>
<dbReference type="NCBIfam" id="NF008149">
    <property type="entry name" value="PRK10901.1"/>
    <property type="match status" value="1"/>
</dbReference>
<evidence type="ECO:0000256" key="11">
    <source>
        <dbReference type="ARBA" id="ARBA00030399"/>
    </source>
</evidence>
<comment type="function">
    <text evidence="1">Specifically methylates the cytosine at position 967 (m5C967) of 16S rRNA.</text>
</comment>
<feature type="active site" description="Nucleophile" evidence="14">
    <location>
        <position position="361"/>
    </location>
</feature>
<dbReference type="GO" id="GO:0005829">
    <property type="term" value="C:cytosol"/>
    <property type="evidence" value="ECO:0007669"/>
    <property type="project" value="TreeGrafter"/>
</dbReference>
<dbReference type="GO" id="GO:0009383">
    <property type="term" value="F:rRNA (cytosine-C5-)-methyltransferase activity"/>
    <property type="evidence" value="ECO:0007669"/>
    <property type="project" value="TreeGrafter"/>
</dbReference>
<name>A0A1C3H5X7_9GAMM</name>
<dbReference type="Proteomes" id="UP000190837">
    <property type="component" value="Unassembled WGS sequence"/>
</dbReference>
<dbReference type="PANTHER" id="PTHR22807">
    <property type="entry name" value="NOP2 YEAST -RELATED NOL1/NOP2/FMU SUN DOMAIN-CONTAINING"/>
    <property type="match status" value="1"/>
</dbReference>
<evidence type="ECO:0000256" key="1">
    <source>
        <dbReference type="ARBA" id="ARBA00002724"/>
    </source>
</evidence>
<dbReference type="CDD" id="cd02440">
    <property type="entry name" value="AdoMet_MTases"/>
    <property type="match status" value="1"/>
</dbReference>
<dbReference type="EMBL" id="FKLO01000065">
    <property type="protein sequence ID" value="SAM68627.1"/>
    <property type="molecule type" value="Genomic_DNA"/>
</dbReference>
<dbReference type="AlphaFoldDB" id="A0A1C3H5X7"/>